<accession>A0A5N7DKH3</accession>
<organism evidence="2 3">
    <name type="scientific">Aspergillus pseudonomiae</name>
    <dbReference type="NCBI Taxonomy" id="1506151"/>
    <lineage>
        <taxon>Eukaryota</taxon>
        <taxon>Fungi</taxon>
        <taxon>Dikarya</taxon>
        <taxon>Ascomycota</taxon>
        <taxon>Pezizomycotina</taxon>
        <taxon>Eurotiomycetes</taxon>
        <taxon>Eurotiomycetidae</taxon>
        <taxon>Eurotiales</taxon>
        <taxon>Aspergillaceae</taxon>
        <taxon>Aspergillus</taxon>
        <taxon>Aspergillus subgen. Circumdati</taxon>
    </lineage>
</organism>
<dbReference type="AlphaFoldDB" id="A0A5N7DKH3"/>
<dbReference type="EMBL" id="ML736751">
    <property type="protein sequence ID" value="KAE8406854.1"/>
    <property type="molecule type" value="Genomic_DNA"/>
</dbReference>
<sequence length="792" mass="89932">MLAMYSDQGYRMIHSLTTLISLIFQRPPECISYGQLGDDKPSSKGPEQGTDKELEKLSDEAEFEDEVPTDDSAAALVLLKQRSLDRLAEILARFKTAKTGPYGKGKRNQGNIDAKHVASVVMVEDSSLHCVTFLCSKNEGLQEEDEVFLGRLDELLSFILNDIGPKEAHESQVFDLIFEHNRPRAFEQASRAKLSDTLTADVMKHVVPQTLEAREWEGLIIGIDGRQPELSREALDCLSDKDRDEAVVEVCVSIQTLFGMSDLSTTHYDELRDFLRRFYTIIQNPRQRPALKNLLMQALHGRKKLFKKAWDALLFLARTFHAAVTLVELASRLKLEHFNSFRFISVPVSIFKTKSYPPLGKGLPLDDLIALQCRPQHNGWVGLLQDKATVRNYRKLLRIPRSVHAEVQLMMYLEGRYSDSVDQVFPYIGCSKKCCFFCDTFRVSHGKFLARGTHETVFPRWGLPQDVLAGGSLEWLAPLMSTFAASLRRRLHTALSMPYPLPHRNLCQQSSAALSTAQARQDDEPRYSEKPSTLRLTPGQTEVFKLFIAIQPSIWQVPDINSSAWINFGFCYCKSFRQRQELSVKYLWLAASSATFDDIVSAYETSTMAELMAKHGIDVSNLAQNGIRLKRPSGTIYSVFRLMSGVSHALSGRFCSCFRMQHDHPYQRYFETHLDPECEVGFGFDMTNSWERWQLLNFYRHVFKLPGFDPRAIAAAKDSHEHGALERYLDTLVPDMRRKIFDMDRAGSALFPILGARIMVTTKGAAETSSSHLSFYCRVHDVLGPPGLCYRM</sequence>
<evidence type="ECO:0000256" key="1">
    <source>
        <dbReference type="SAM" id="MobiDB-lite"/>
    </source>
</evidence>
<name>A0A5N7DKH3_9EURO</name>
<dbReference type="Proteomes" id="UP000325579">
    <property type="component" value="Unassembled WGS sequence"/>
</dbReference>
<keyword evidence="3" id="KW-1185">Reference proteome</keyword>
<dbReference type="GeneID" id="43669083"/>
<dbReference type="Pfam" id="PF14441">
    <property type="entry name" value="OTT_1508_deam"/>
    <property type="match status" value="1"/>
</dbReference>
<dbReference type="RefSeq" id="XP_031944173.1">
    <property type="nucleotide sequence ID" value="XM_032084392.1"/>
</dbReference>
<dbReference type="OrthoDB" id="6612291at2759"/>
<proteinExistence type="predicted"/>
<evidence type="ECO:0000313" key="2">
    <source>
        <dbReference type="EMBL" id="KAE8406854.1"/>
    </source>
</evidence>
<feature type="region of interest" description="Disordered" evidence="1">
    <location>
        <begin position="34"/>
        <end position="65"/>
    </location>
</feature>
<gene>
    <name evidence="2" type="ORF">BDV37DRAFT_269589</name>
</gene>
<dbReference type="InterPro" id="IPR027796">
    <property type="entry name" value="OTT_1508_deam-like"/>
</dbReference>
<reference evidence="2 3" key="1">
    <citation type="submission" date="2019-04" db="EMBL/GenBank/DDBJ databases">
        <authorList>
            <consortium name="DOE Joint Genome Institute"/>
            <person name="Mondo S."/>
            <person name="Kjaerbolling I."/>
            <person name="Vesth T."/>
            <person name="Frisvad J.C."/>
            <person name="Nybo J.L."/>
            <person name="Theobald S."/>
            <person name="Kildgaard S."/>
            <person name="Isbrandt T."/>
            <person name="Kuo A."/>
            <person name="Sato A."/>
            <person name="Lyhne E.K."/>
            <person name="Kogle M.E."/>
            <person name="Wiebenga A."/>
            <person name="Kun R.S."/>
            <person name="Lubbers R.J."/>
            <person name="Makela M.R."/>
            <person name="Barry K."/>
            <person name="Chovatia M."/>
            <person name="Clum A."/>
            <person name="Daum C."/>
            <person name="Haridas S."/>
            <person name="He G."/>
            <person name="LaButti K."/>
            <person name="Lipzen A."/>
            <person name="Riley R."/>
            <person name="Salamov A."/>
            <person name="Simmons B.A."/>
            <person name="Magnuson J.K."/>
            <person name="Henrissat B."/>
            <person name="Mortensen U.H."/>
            <person name="Larsen T.O."/>
            <person name="Devries R.P."/>
            <person name="Grigoriev I.V."/>
            <person name="Machida M."/>
            <person name="Baker S.E."/>
            <person name="Andersen M.R."/>
            <person name="Cantor M.N."/>
            <person name="Hua S.X."/>
        </authorList>
    </citation>
    <scope>NUCLEOTIDE SEQUENCE [LARGE SCALE GENOMIC DNA]</scope>
    <source>
        <strain evidence="2 3">CBS 119388</strain>
    </source>
</reference>
<feature type="compositionally biased region" description="Basic and acidic residues" evidence="1">
    <location>
        <begin position="49"/>
        <end position="59"/>
    </location>
</feature>
<protein>
    <submittedName>
        <fullName evidence="2">Uncharacterized protein</fullName>
    </submittedName>
</protein>
<evidence type="ECO:0000313" key="3">
    <source>
        <dbReference type="Proteomes" id="UP000325579"/>
    </source>
</evidence>